<feature type="compositionally biased region" description="Basic and acidic residues" evidence="1">
    <location>
        <begin position="82"/>
        <end position="91"/>
    </location>
</feature>
<dbReference type="Proteomes" id="UP000324897">
    <property type="component" value="Chromosome 4"/>
</dbReference>
<evidence type="ECO:0000313" key="2">
    <source>
        <dbReference type="EMBL" id="TVU40054.1"/>
    </source>
</evidence>
<feature type="non-terminal residue" evidence="2">
    <location>
        <position position="1"/>
    </location>
</feature>
<dbReference type="Gramene" id="TVU40054">
    <property type="protein sequence ID" value="TVU40054"/>
    <property type="gene ID" value="EJB05_13502"/>
</dbReference>
<name>A0A5J9VXJ2_9POAL</name>
<reference evidence="2 3" key="1">
    <citation type="journal article" date="2019" name="Sci. Rep.">
        <title>A high-quality genome of Eragrostis curvula grass provides insights into Poaceae evolution and supports new strategies to enhance forage quality.</title>
        <authorList>
            <person name="Carballo J."/>
            <person name="Santos B.A.C.M."/>
            <person name="Zappacosta D."/>
            <person name="Garbus I."/>
            <person name="Selva J.P."/>
            <person name="Gallo C.A."/>
            <person name="Diaz A."/>
            <person name="Albertini E."/>
            <person name="Caccamo M."/>
            <person name="Echenique V."/>
        </authorList>
    </citation>
    <scope>NUCLEOTIDE SEQUENCE [LARGE SCALE GENOMIC DNA]</scope>
    <source>
        <strain evidence="3">cv. Victoria</strain>
        <tissue evidence="2">Leaf</tissue>
    </source>
</reference>
<proteinExistence type="predicted"/>
<dbReference type="EMBL" id="RWGY01000007">
    <property type="protein sequence ID" value="TVU40054.1"/>
    <property type="molecule type" value="Genomic_DNA"/>
</dbReference>
<sequence>MTPGWTILPLKTLPCPSATADAAAASASPASPILPATARPGGVRARAALTSRRSALSSSRAFLGSRRRVALLHCRCRCREPPRSNARERAVPRPSHASGTDSIQTLAAAELGQDKGG</sequence>
<feature type="region of interest" description="Disordered" evidence="1">
    <location>
        <begin position="21"/>
        <end position="41"/>
    </location>
</feature>
<organism evidence="2 3">
    <name type="scientific">Eragrostis curvula</name>
    <name type="common">weeping love grass</name>
    <dbReference type="NCBI Taxonomy" id="38414"/>
    <lineage>
        <taxon>Eukaryota</taxon>
        <taxon>Viridiplantae</taxon>
        <taxon>Streptophyta</taxon>
        <taxon>Embryophyta</taxon>
        <taxon>Tracheophyta</taxon>
        <taxon>Spermatophyta</taxon>
        <taxon>Magnoliopsida</taxon>
        <taxon>Liliopsida</taxon>
        <taxon>Poales</taxon>
        <taxon>Poaceae</taxon>
        <taxon>PACMAD clade</taxon>
        <taxon>Chloridoideae</taxon>
        <taxon>Eragrostideae</taxon>
        <taxon>Eragrostidinae</taxon>
        <taxon>Eragrostis</taxon>
    </lineage>
</organism>
<evidence type="ECO:0000256" key="1">
    <source>
        <dbReference type="SAM" id="MobiDB-lite"/>
    </source>
</evidence>
<dbReference type="AlphaFoldDB" id="A0A5J9VXJ2"/>
<comment type="caution">
    <text evidence="2">The sequence shown here is derived from an EMBL/GenBank/DDBJ whole genome shotgun (WGS) entry which is preliminary data.</text>
</comment>
<protein>
    <submittedName>
        <fullName evidence="2">Uncharacterized protein</fullName>
    </submittedName>
</protein>
<gene>
    <name evidence="2" type="ORF">EJB05_13502</name>
</gene>
<accession>A0A5J9VXJ2</accession>
<feature type="region of interest" description="Disordered" evidence="1">
    <location>
        <begin position="82"/>
        <end position="103"/>
    </location>
</feature>
<keyword evidence="3" id="KW-1185">Reference proteome</keyword>
<evidence type="ECO:0000313" key="3">
    <source>
        <dbReference type="Proteomes" id="UP000324897"/>
    </source>
</evidence>